<name>A0A9Q1H4R7_HOLLE</name>
<feature type="domain" description="VWFD" evidence="2">
    <location>
        <begin position="1"/>
        <end position="66"/>
    </location>
</feature>
<proteinExistence type="predicted"/>
<evidence type="ECO:0000259" key="2">
    <source>
        <dbReference type="PROSITE" id="PS51233"/>
    </source>
</evidence>
<feature type="signal peptide" evidence="1">
    <location>
        <begin position="1"/>
        <end position="17"/>
    </location>
</feature>
<reference evidence="3" key="1">
    <citation type="submission" date="2021-10" db="EMBL/GenBank/DDBJ databases">
        <title>Tropical sea cucumber genome reveals ecological adaptation and Cuvierian tubules defense mechanism.</title>
        <authorList>
            <person name="Chen T."/>
        </authorList>
    </citation>
    <scope>NUCLEOTIDE SEQUENCE</scope>
    <source>
        <strain evidence="3">Nanhai2018</strain>
        <tissue evidence="3">Muscle</tissue>
    </source>
</reference>
<gene>
    <name evidence="3" type="ORF">HOLleu_25768</name>
</gene>
<dbReference type="InterPro" id="IPR001846">
    <property type="entry name" value="VWF_type-D"/>
</dbReference>
<dbReference type="PROSITE" id="PS51233">
    <property type="entry name" value="VWFD"/>
    <property type="match status" value="1"/>
</dbReference>
<comment type="caution">
    <text evidence="3">The sequence shown here is derived from an EMBL/GenBank/DDBJ whole genome shotgun (WGS) entry which is preliminary data.</text>
</comment>
<accession>A0A9Q1H4R7</accession>
<dbReference type="OrthoDB" id="6484170at2759"/>
<feature type="chain" id="PRO_5040446607" description="VWFD domain-containing protein" evidence="1">
    <location>
        <begin position="18"/>
        <end position="66"/>
    </location>
</feature>
<dbReference type="Proteomes" id="UP001152320">
    <property type="component" value="Chromosome 12"/>
</dbReference>
<organism evidence="3 4">
    <name type="scientific">Holothuria leucospilota</name>
    <name type="common">Black long sea cucumber</name>
    <name type="synonym">Mertensiothuria leucospilota</name>
    <dbReference type="NCBI Taxonomy" id="206669"/>
    <lineage>
        <taxon>Eukaryota</taxon>
        <taxon>Metazoa</taxon>
        <taxon>Echinodermata</taxon>
        <taxon>Eleutherozoa</taxon>
        <taxon>Echinozoa</taxon>
        <taxon>Holothuroidea</taxon>
        <taxon>Aspidochirotacea</taxon>
        <taxon>Aspidochirotida</taxon>
        <taxon>Holothuriidae</taxon>
        <taxon>Holothuria</taxon>
    </lineage>
</organism>
<keyword evidence="1" id="KW-0732">Signal</keyword>
<evidence type="ECO:0000313" key="3">
    <source>
        <dbReference type="EMBL" id="KAJ8032281.1"/>
    </source>
</evidence>
<dbReference type="AlphaFoldDB" id="A0A9Q1H4R7"/>
<evidence type="ECO:0000256" key="1">
    <source>
        <dbReference type="SAM" id="SignalP"/>
    </source>
</evidence>
<protein>
    <recommendedName>
        <fullName evidence="2">VWFD domain-containing protein</fullName>
    </recommendedName>
</protein>
<sequence length="66" mass="7183">MQKSCQVLATQFGLVLAFNTQMHSLDVEISASYFEALCGMFGSCNNNASDDFMLPSGDMVIKVVNL</sequence>
<evidence type="ECO:0000313" key="4">
    <source>
        <dbReference type="Proteomes" id="UP001152320"/>
    </source>
</evidence>
<dbReference type="Pfam" id="PF00094">
    <property type="entry name" value="VWD"/>
    <property type="match status" value="1"/>
</dbReference>
<dbReference type="EMBL" id="JAIZAY010000012">
    <property type="protein sequence ID" value="KAJ8032281.1"/>
    <property type="molecule type" value="Genomic_DNA"/>
</dbReference>
<keyword evidence="4" id="KW-1185">Reference proteome</keyword>